<reference evidence="2" key="2">
    <citation type="journal article" date="2023" name="IMA Fungus">
        <title>Comparative genomic study of the Penicillium genus elucidates a diverse pangenome and 15 lateral gene transfer events.</title>
        <authorList>
            <person name="Petersen C."/>
            <person name="Sorensen T."/>
            <person name="Nielsen M.R."/>
            <person name="Sondergaard T.E."/>
            <person name="Sorensen J.L."/>
            <person name="Fitzpatrick D.A."/>
            <person name="Frisvad J.C."/>
            <person name="Nielsen K.L."/>
        </authorList>
    </citation>
    <scope>NUCLEOTIDE SEQUENCE</scope>
    <source>
        <strain evidence="2">IBT 30728</strain>
    </source>
</reference>
<accession>A0A9W9WQR6</accession>
<organism evidence="2 3">
    <name type="scientific">Penicillium diatomitis</name>
    <dbReference type="NCBI Taxonomy" id="2819901"/>
    <lineage>
        <taxon>Eukaryota</taxon>
        <taxon>Fungi</taxon>
        <taxon>Dikarya</taxon>
        <taxon>Ascomycota</taxon>
        <taxon>Pezizomycotina</taxon>
        <taxon>Eurotiomycetes</taxon>
        <taxon>Eurotiomycetidae</taxon>
        <taxon>Eurotiales</taxon>
        <taxon>Aspergillaceae</taxon>
        <taxon>Penicillium</taxon>
    </lineage>
</organism>
<protein>
    <submittedName>
        <fullName evidence="2">Uncharacterized protein</fullName>
    </submittedName>
</protein>
<reference evidence="2" key="1">
    <citation type="submission" date="2022-12" db="EMBL/GenBank/DDBJ databases">
        <authorList>
            <person name="Petersen C."/>
        </authorList>
    </citation>
    <scope>NUCLEOTIDE SEQUENCE</scope>
    <source>
        <strain evidence="2">IBT 30728</strain>
    </source>
</reference>
<dbReference type="RefSeq" id="XP_056786400.1">
    <property type="nucleotide sequence ID" value="XM_056938392.1"/>
</dbReference>
<keyword evidence="3" id="KW-1185">Reference proteome</keyword>
<dbReference type="EMBL" id="JAPWDQ010000014">
    <property type="protein sequence ID" value="KAJ5471854.1"/>
    <property type="molecule type" value="Genomic_DNA"/>
</dbReference>
<evidence type="ECO:0000256" key="1">
    <source>
        <dbReference type="SAM" id="MobiDB-lite"/>
    </source>
</evidence>
<dbReference type="GeneID" id="81628642"/>
<comment type="caution">
    <text evidence="2">The sequence shown here is derived from an EMBL/GenBank/DDBJ whole genome shotgun (WGS) entry which is preliminary data.</text>
</comment>
<sequence length="88" mass="10122">MTGAKRCSIQAPRKAPDADAIREQLRPQRGGFDPTSDNIRAWLKQNIDEPNKEFEWFEGKYQIATHLIYYTVNKIARGFIADSSNSYD</sequence>
<dbReference type="Proteomes" id="UP001148312">
    <property type="component" value="Unassembled WGS sequence"/>
</dbReference>
<name>A0A9W9WQR6_9EURO</name>
<gene>
    <name evidence="2" type="ORF">N7539_008797</name>
</gene>
<feature type="compositionally biased region" description="Basic and acidic residues" evidence="1">
    <location>
        <begin position="14"/>
        <end position="26"/>
    </location>
</feature>
<dbReference type="AlphaFoldDB" id="A0A9W9WQR6"/>
<feature type="region of interest" description="Disordered" evidence="1">
    <location>
        <begin position="1"/>
        <end position="34"/>
    </location>
</feature>
<evidence type="ECO:0000313" key="3">
    <source>
        <dbReference type="Proteomes" id="UP001148312"/>
    </source>
</evidence>
<evidence type="ECO:0000313" key="2">
    <source>
        <dbReference type="EMBL" id="KAJ5471854.1"/>
    </source>
</evidence>
<proteinExistence type="predicted"/>